<accession>A0A0E0GRJ1</accession>
<dbReference type="Proteomes" id="UP000006591">
    <property type="component" value="Chromosome 3"/>
</dbReference>
<protein>
    <submittedName>
        <fullName evidence="1">Uncharacterized protein</fullName>
    </submittedName>
</protein>
<dbReference type="AlphaFoldDB" id="A0A0E0GRJ1"/>
<name>A0A0E0GRJ1_ORYNI</name>
<organism evidence="1">
    <name type="scientific">Oryza nivara</name>
    <name type="common">Indian wild rice</name>
    <name type="synonym">Oryza sativa f. spontanea</name>
    <dbReference type="NCBI Taxonomy" id="4536"/>
    <lineage>
        <taxon>Eukaryota</taxon>
        <taxon>Viridiplantae</taxon>
        <taxon>Streptophyta</taxon>
        <taxon>Embryophyta</taxon>
        <taxon>Tracheophyta</taxon>
        <taxon>Spermatophyta</taxon>
        <taxon>Magnoliopsida</taxon>
        <taxon>Liliopsida</taxon>
        <taxon>Poales</taxon>
        <taxon>Poaceae</taxon>
        <taxon>BOP clade</taxon>
        <taxon>Oryzoideae</taxon>
        <taxon>Oryzeae</taxon>
        <taxon>Oryzinae</taxon>
        <taxon>Oryza</taxon>
    </lineage>
</organism>
<dbReference type="Gramene" id="ONIVA03G29980.1">
    <property type="protein sequence ID" value="ONIVA03G29980.1"/>
    <property type="gene ID" value="ONIVA03G29980"/>
</dbReference>
<keyword evidence="2" id="KW-1185">Reference proteome</keyword>
<evidence type="ECO:0000313" key="1">
    <source>
        <dbReference type="EnsemblPlants" id="ONIVA03G29980.1"/>
    </source>
</evidence>
<sequence length="70" mass="7569">MAGVGGRFGTATASALRSTAIRFLPRRGSRDYENPYPCVVGVETVRGGVATSSLGGRRRNWWRQLLVEGS</sequence>
<reference evidence="1" key="1">
    <citation type="submission" date="2015-04" db="UniProtKB">
        <authorList>
            <consortium name="EnsemblPlants"/>
        </authorList>
    </citation>
    <scope>IDENTIFICATION</scope>
    <source>
        <strain evidence="1">SL10</strain>
    </source>
</reference>
<evidence type="ECO:0000313" key="2">
    <source>
        <dbReference type="Proteomes" id="UP000006591"/>
    </source>
</evidence>
<reference evidence="1" key="2">
    <citation type="submission" date="2018-04" db="EMBL/GenBank/DDBJ databases">
        <title>OnivRS2 (Oryza nivara Reference Sequence Version 2).</title>
        <authorList>
            <person name="Zhang J."/>
            <person name="Kudrna D."/>
            <person name="Lee S."/>
            <person name="Talag J."/>
            <person name="Rajasekar S."/>
            <person name="Welchert J."/>
            <person name="Hsing Y.-I."/>
            <person name="Wing R.A."/>
        </authorList>
    </citation>
    <scope>NUCLEOTIDE SEQUENCE [LARGE SCALE GENOMIC DNA]</scope>
    <source>
        <strain evidence="1">SL10</strain>
    </source>
</reference>
<dbReference type="HOGENOM" id="CLU_2762141_0_0_1"/>
<dbReference type="EnsemblPlants" id="ONIVA03G29980.1">
    <property type="protein sequence ID" value="ONIVA03G29980.1"/>
    <property type="gene ID" value="ONIVA03G29980"/>
</dbReference>
<proteinExistence type="predicted"/>